<keyword evidence="8 12" id="KW-0408">Iron</keyword>
<feature type="binding site" evidence="12">
    <location>
        <position position="212"/>
    </location>
    <ligand>
        <name>iminosuccinate</name>
        <dbReference type="ChEBI" id="CHEBI:77875"/>
    </ligand>
</feature>
<comment type="catalytic activity">
    <reaction evidence="10">
        <text>iminosuccinate + dihydroxyacetone phosphate = quinolinate + phosphate + 2 H2O + H(+)</text>
        <dbReference type="Rhea" id="RHEA:25888"/>
        <dbReference type="ChEBI" id="CHEBI:15377"/>
        <dbReference type="ChEBI" id="CHEBI:15378"/>
        <dbReference type="ChEBI" id="CHEBI:29959"/>
        <dbReference type="ChEBI" id="CHEBI:43474"/>
        <dbReference type="ChEBI" id="CHEBI:57642"/>
        <dbReference type="ChEBI" id="CHEBI:77875"/>
        <dbReference type="EC" id="2.5.1.72"/>
    </reaction>
    <physiologicalReaction direction="left-to-right" evidence="10">
        <dbReference type="Rhea" id="RHEA:25889"/>
    </physiologicalReaction>
</comment>
<evidence type="ECO:0000256" key="10">
    <source>
        <dbReference type="ARBA" id="ARBA00050125"/>
    </source>
</evidence>
<dbReference type="OrthoDB" id="9801204at2"/>
<dbReference type="InterPro" id="IPR036094">
    <property type="entry name" value="NadA_sf"/>
</dbReference>
<dbReference type="NCBIfam" id="TIGR00550">
    <property type="entry name" value="nadA"/>
    <property type="match status" value="1"/>
</dbReference>
<keyword evidence="12" id="KW-0963">Cytoplasm</keyword>
<dbReference type="UniPathway" id="UPA00253">
    <property type="reaction ID" value="UER00327"/>
</dbReference>
<dbReference type="GO" id="GO:0008987">
    <property type="term" value="F:quinolinate synthetase A activity"/>
    <property type="evidence" value="ECO:0007669"/>
    <property type="project" value="UniProtKB-UniRule"/>
</dbReference>
<dbReference type="HAMAP" id="MF_00568">
    <property type="entry name" value="NadA_type2"/>
    <property type="match status" value="1"/>
</dbReference>
<dbReference type="Proteomes" id="UP000184310">
    <property type="component" value="Unassembled WGS sequence"/>
</dbReference>
<evidence type="ECO:0000256" key="5">
    <source>
        <dbReference type="ARBA" id="ARBA00022642"/>
    </source>
</evidence>
<feature type="binding site" evidence="12">
    <location>
        <begin position="195"/>
        <end position="197"/>
    </location>
    <ligand>
        <name>iminosuccinate</name>
        <dbReference type="ChEBI" id="CHEBI:77875"/>
    </ligand>
</feature>
<evidence type="ECO:0000256" key="3">
    <source>
        <dbReference type="ARBA" id="ARBA00012669"/>
    </source>
</evidence>
<dbReference type="AlphaFoldDB" id="A0A1M6ARA4"/>
<dbReference type="SUPFAM" id="SSF142754">
    <property type="entry name" value="NadA-like"/>
    <property type="match status" value="1"/>
</dbReference>
<comment type="function">
    <text evidence="1 12">Catalyzes the condensation of iminoaspartate with dihydroxyacetone phosphate to form quinolinate.</text>
</comment>
<keyword evidence="4 12" id="KW-0004">4Fe-4S</keyword>
<keyword evidence="14" id="KW-1185">Reference proteome</keyword>
<keyword evidence="7 12" id="KW-0479">Metal-binding</keyword>
<dbReference type="InterPro" id="IPR003473">
    <property type="entry name" value="NadA"/>
</dbReference>
<accession>A0A1M6ARA4</accession>
<feature type="binding site" evidence="12">
    <location>
        <position position="38"/>
    </location>
    <ligand>
        <name>iminosuccinate</name>
        <dbReference type="ChEBI" id="CHEBI:77875"/>
    </ligand>
</feature>
<dbReference type="FunFam" id="3.40.50.10800:FF:000001">
    <property type="entry name" value="Quinolinate synthase A"/>
    <property type="match status" value="1"/>
</dbReference>
<dbReference type="Pfam" id="PF02445">
    <property type="entry name" value="NadA"/>
    <property type="match status" value="1"/>
</dbReference>
<sequence>MNLKDEILKLKLEKDALILAHYYQRAEIQDIADYVGDSYYLSKVAKDSLNKTIVFCGVKFMAESAKILSPNKTILLPVLDAGCPMADMANSNTLLELKAKYPSALVVSYINSTTEVKALSDVCVTSSSALKIINNIKNKDIIFLPDKNLGEYISEHFPNKNFVLWPGSCITHKKVQKKHIQALKDLRPNALVLVHPECEKEIRNLADFLGSTGELIDFSSNNPANEFIVVTESGVIHEMKKRSPEKEFYVPKTTMTCLNMKKTTLESVLDCLKNNQFEIKINEDIRVKALKSLENMHKLS</sequence>
<dbReference type="PANTHER" id="PTHR30573">
    <property type="entry name" value="QUINOLINATE SYNTHETASE A"/>
    <property type="match status" value="1"/>
</dbReference>
<dbReference type="GO" id="GO:0051539">
    <property type="term" value="F:4 iron, 4 sulfur cluster binding"/>
    <property type="evidence" value="ECO:0007669"/>
    <property type="project" value="UniProtKB-KW"/>
</dbReference>
<dbReference type="GO" id="GO:0034628">
    <property type="term" value="P:'de novo' NAD+ biosynthetic process from L-aspartate"/>
    <property type="evidence" value="ECO:0007669"/>
    <property type="project" value="TreeGrafter"/>
</dbReference>
<evidence type="ECO:0000256" key="12">
    <source>
        <dbReference type="HAMAP-Rule" id="MF_00568"/>
    </source>
</evidence>
<protein>
    <recommendedName>
        <fullName evidence="11 12">Quinolinate synthase</fullName>
        <ecNumber evidence="3 12">2.5.1.72</ecNumber>
    </recommendedName>
</protein>
<dbReference type="STRING" id="1121302.SAMN02745163_00155"/>
<evidence type="ECO:0000256" key="4">
    <source>
        <dbReference type="ARBA" id="ARBA00022485"/>
    </source>
</evidence>
<dbReference type="NCBIfam" id="NF006878">
    <property type="entry name" value="PRK09375.1-2"/>
    <property type="match status" value="1"/>
</dbReference>
<dbReference type="EMBL" id="FQZB01000003">
    <property type="protein sequence ID" value="SHI38951.1"/>
    <property type="molecule type" value="Genomic_DNA"/>
</dbReference>
<comment type="pathway">
    <text evidence="2 12">Cofactor biosynthesis; NAD(+) biosynthesis; quinolinate from iminoaspartate: step 1/1.</text>
</comment>
<dbReference type="GO" id="GO:0005829">
    <property type="term" value="C:cytosol"/>
    <property type="evidence" value="ECO:0007669"/>
    <property type="project" value="TreeGrafter"/>
</dbReference>
<organism evidence="13 14">
    <name type="scientific">Clostridium cavendishii DSM 21758</name>
    <dbReference type="NCBI Taxonomy" id="1121302"/>
    <lineage>
        <taxon>Bacteria</taxon>
        <taxon>Bacillati</taxon>
        <taxon>Bacillota</taxon>
        <taxon>Clostridia</taxon>
        <taxon>Eubacteriales</taxon>
        <taxon>Clostridiaceae</taxon>
        <taxon>Clostridium</taxon>
    </lineage>
</organism>
<evidence type="ECO:0000313" key="14">
    <source>
        <dbReference type="Proteomes" id="UP000184310"/>
    </source>
</evidence>
<gene>
    <name evidence="12" type="primary">nadA</name>
    <name evidence="13" type="ORF">SAMN02745163_00155</name>
</gene>
<dbReference type="EC" id="2.5.1.72" evidence="3 12"/>
<evidence type="ECO:0000256" key="2">
    <source>
        <dbReference type="ARBA" id="ARBA00005065"/>
    </source>
</evidence>
<dbReference type="Gene3D" id="3.40.50.10800">
    <property type="entry name" value="NadA-like"/>
    <property type="match status" value="3"/>
</dbReference>
<evidence type="ECO:0000256" key="11">
    <source>
        <dbReference type="ARBA" id="ARBA00073059"/>
    </source>
</evidence>
<feature type="binding site" evidence="12">
    <location>
        <position position="169"/>
    </location>
    <ligand>
        <name>[4Fe-4S] cluster</name>
        <dbReference type="ChEBI" id="CHEBI:49883"/>
    </ligand>
</feature>
<evidence type="ECO:0000256" key="8">
    <source>
        <dbReference type="ARBA" id="ARBA00023004"/>
    </source>
</evidence>
<proteinExistence type="inferred from homology"/>
<feature type="binding site" evidence="12">
    <location>
        <position position="83"/>
    </location>
    <ligand>
        <name>[4Fe-4S] cluster</name>
        <dbReference type="ChEBI" id="CHEBI:49883"/>
    </ligand>
</feature>
<keyword evidence="6 12" id="KW-0808">Transferase</keyword>
<comment type="cofactor">
    <cofactor evidence="12">
        <name>[4Fe-4S] cluster</name>
        <dbReference type="ChEBI" id="CHEBI:49883"/>
    </cofactor>
    <text evidence="12">Binds 1 [4Fe-4S] cluster per subunit.</text>
</comment>
<comment type="similarity">
    <text evidence="12">Belongs to the quinolinate synthase family. Type 2 subfamily.</text>
</comment>
<evidence type="ECO:0000313" key="13">
    <source>
        <dbReference type="EMBL" id="SHI38951.1"/>
    </source>
</evidence>
<feature type="binding site" evidence="12">
    <location>
        <begin position="109"/>
        <end position="111"/>
    </location>
    <ligand>
        <name>iminosuccinate</name>
        <dbReference type="ChEBI" id="CHEBI:77875"/>
    </ligand>
</feature>
<feature type="binding site" evidence="12">
    <location>
        <position position="21"/>
    </location>
    <ligand>
        <name>iminosuccinate</name>
        <dbReference type="ChEBI" id="CHEBI:77875"/>
    </ligand>
</feature>
<evidence type="ECO:0000256" key="9">
    <source>
        <dbReference type="ARBA" id="ARBA00023014"/>
    </source>
</evidence>
<keyword evidence="5 12" id="KW-0662">Pyridine nucleotide biosynthesis</keyword>
<dbReference type="PANTHER" id="PTHR30573:SF0">
    <property type="entry name" value="QUINOLINATE SYNTHASE, CHLOROPLASTIC"/>
    <property type="match status" value="1"/>
</dbReference>
<evidence type="ECO:0000256" key="7">
    <source>
        <dbReference type="ARBA" id="ARBA00022723"/>
    </source>
</evidence>
<name>A0A1M6ARA4_9CLOT</name>
<reference evidence="13 14" key="1">
    <citation type="submission" date="2016-11" db="EMBL/GenBank/DDBJ databases">
        <authorList>
            <person name="Jaros S."/>
            <person name="Januszkiewicz K."/>
            <person name="Wedrychowicz H."/>
        </authorList>
    </citation>
    <scope>NUCLEOTIDE SEQUENCE [LARGE SCALE GENOMIC DNA]</scope>
    <source>
        <strain evidence="13 14">DSM 21758</strain>
    </source>
</reference>
<evidence type="ECO:0000256" key="1">
    <source>
        <dbReference type="ARBA" id="ARBA00003791"/>
    </source>
</evidence>
<comment type="subcellular location">
    <subcellularLocation>
        <location evidence="12">Cytoplasm</location>
    </subcellularLocation>
</comment>
<feature type="binding site" evidence="12">
    <location>
        <position position="257"/>
    </location>
    <ligand>
        <name>[4Fe-4S] cluster</name>
        <dbReference type="ChEBI" id="CHEBI:49883"/>
    </ligand>
</feature>
<dbReference type="GO" id="GO:0046872">
    <property type="term" value="F:metal ion binding"/>
    <property type="evidence" value="ECO:0007669"/>
    <property type="project" value="UniProtKB-KW"/>
</dbReference>
<keyword evidence="9 12" id="KW-0411">Iron-sulfur</keyword>
<feature type="binding site" evidence="12">
    <location>
        <position position="126"/>
    </location>
    <ligand>
        <name>iminosuccinate</name>
        <dbReference type="ChEBI" id="CHEBI:77875"/>
    </ligand>
</feature>
<dbReference type="RefSeq" id="WP_072984294.1">
    <property type="nucleotide sequence ID" value="NZ_FQZB01000003.1"/>
</dbReference>
<dbReference type="InterPro" id="IPR023066">
    <property type="entry name" value="Quinolinate_synth_type2"/>
</dbReference>
<evidence type="ECO:0000256" key="6">
    <source>
        <dbReference type="ARBA" id="ARBA00022679"/>
    </source>
</evidence>